<dbReference type="HOGENOM" id="CLU_108869_2_1_10"/>
<dbReference type="AlphaFoldDB" id="F0S813"/>
<reference evidence="2 3" key="1">
    <citation type="journal article" date="2011" name="Stand. Genomic Sci.">
        <title>Complete genome sequence of the gliding, heparinolytic Pedobacter saltans type strain (113).</title>
        <authorList>
            <person name="Liolios K."/>
            <person name="Sikorski J."/>
            <person name="Lu M."/>
            <person name="Nolan M."/>
            <person name="Lapidus A."/>
            <person name="Lucas S."/>
            <person name="Hammon N."/>
            <person name="Deshpande S."/>
            <person name="Cheng J.F."/>
            <person name="Tapia R."/>
            <person name="Han C."/>
            <person name="Goodwin L."/>
            <person name="Pitluck S."/>
            <person name="Huntemann M."/>
            <person name="Ivanova N."/>
            <person name="Pagani I."/>
            <person name="Mavromatis K."/>
            <person name="Ovchinikova G."/>
            <person name="Pati A."/>
            <person name="Chen A."/>
            <person name="Palaniappan K."/>
            <person name="Land M."/>
            <person name="Hauser L."/>
            <person name="Brambilla E.M."/>
            <person name="Kotsyurbenko O."/>
            <person name="Rohde M."/>
            <person name="Tindall B.J."/>
            <person name="Abt B."/>
            <person name="Goker M."/>
            <person name="Detter J.C."/>
            <person name="Woyke T."/>
            <person name="Bristow J."/>
            <person name="Eisen J.A."/>
            <person name="Markowitz V."/>
            <person name="Hugenholtz P."/>
            <person name="Klenk H.P."/>
            <person name="Kyrpides N.C."/>
        </authorList>
    </citation>
    <scope>NUCLEOTIDE SEQUENCE [LARGE SCALE GENOMIC DNA]</scope>
    <source>
        <strain evidence="3">ATCC 51119 / DSM 12145 / JCM 21818 / LMG 10337 / NBRC 100064 / NCIMB 13643</strain>
    </source>
</reference>
<dbReference type="Pfam" id="PF09917">
    <property type="entry name" value="DUF2147"/>
    <property type="match status" value="1"/>
</dbReference>
<name>F0S813_PSESL</name>
<protein>
    <recommendedName>
        <fullName evidence="1">DUF2147 domain-containing protein</fullName>
    </recommendedName>
</protein>
<keyword evidence="3" id="KW-1185">Reference proteome</keyword>
<evidence type="ECO:0000313" key="3">
    <source>
        <dbReference type="Proteomes" id="UP000000310"/>
    </source>
</evidence>
<evidence type="ECO:0000259" key="1">
    <source>
        <dbReference type="Pfam" id="PF09917"/>
    </source>
</evidence>
<dbReference type="RefSeq" id="WP_013631735.1">
    <property type="nucleotide sequence ID" value="NC_015177.1"/>
</dbReference>
<dbReference type="Gene3D" id="2.40.128.520">
    <property type="match status" value="1"/>
</dbReference>
<evidence type="ECO:0000313" key="2">
    <source>
        <dbReference type="EMBL" id="ADY51234.1"/>
    </source>
</evidence>
<dbReference type="InterPro" id="IPR019223">
    <property type="entry name" value="DUF2147"/>
</dbReference>
<dbReference type="OrthoDB" id="9814399at2"/>
<sequence>MKYYNLFLIVGFVLTVSTAVGQISDDKICGKWITKEKNLVVRVFRSGGNLRAKILWFKPDGIKDIDDFKDESNPNPSLRNRKLLGLEIVDGLKYSPETQTWENGKIYDPYHGRFWDSSAYVTKDGVLKVTGYWKFKWIGKTLTFDKLPEDVIVGKF</sequence>
<dbReference type="Proteomes" id="UP000000310">
    <property type="component" value="Chromosome"/>
</dbReference>
<gene>
    <name evidence="2" type="ordered locus">Pedsa_0658</name>
</gene>
<feature type="domain" description="DUF2147" evidence="1">
    <location>
        <begin position="30"/>
        <end position="145"/>
    </location>
</feature>
<dbReference type="EMBL" id="CP002545">
    <property type="protein sequence ID" value="ADY51234.1"/>
    <property type="molecule type" value="Genomic_DNA"/>
</dbReference>
<organism evidence="2 3">
    <name type="scientific">Pseudopedobacter saltans (strain ATCC 51119 / DSM 12145 / JCM 21818 / CCUG 39354 / LMG 10337 / NBRC 100064 / NCIMB 13643)</name>
    <name type="common">Pedobacter saltans</name>
    <dbReference type="NCBI Taxonomy" id="762903"/>
    <lineage>
        <taxon>Bacteria</taxon>
        <taxon>Pseudomonadati</taxon>
        <taxon>Bacteroidota</taxon>
        <taxon>Sphingobacteriia</taxon>
        <taxon>Sphingobacteriales</taxon>
        <taxon>Sphingobacteriaceae</taxon>
        <taxon>Pseudopedobacter</taxon>
    </lineage>
</organism>
<reference evidence="3" key="2">
    <citation type="submission" date="2011-02" db="EMBL/GenBank/DDBJ databases">
        <title>The complete genome of Pedobacter saltans DSM 12145.</title>
        <authorList>
            <consortium name="US DOE Joint Genome Institute (JGI-PGF)"/>
            <person name="Lucas S."/>
            <person name="Copeland A."/>
            <person name="Lapidus A."/>
            <person name="Bruce D."/>
            <person name="Goodwin L."/>
            <person name="Pitluck S."/>
            <person name="Kyrpides N."/>
            <person name="Mavromatis K."/>
            <person name="Pagani I."/>
            <person name="Ivanova N."/>
            <person name="Ovchinnikova G."/>
            <person name="Lu M."/>
            <person name="Detter J.C."/>
            <person name="Han C."/>
            <person name="Land M."/>
            <person name="Hauser L."/>
            <person name="Markowitz V."/>
            <person name="Cheng J.-F."/>
            <person name="Hugenholtz P."/>
            <person name="Woyke T."/>
            <person name="Wu D."/>
            <person name="Tindall B."/>
            <person name="Pomrenke H.G."/>
            <person name="Brambilla E."/>
            <person name="Klenk H.-P."/>
            <person name="Eisen J.A."/>
        </authorList>
    </citation>
    <scope>NUCLEOTIDE SEQUENCE [LARGE SCALE GENOMIC DNA]</scope>
    <source>
        <strain evidence="3">ATCC 51119 / DSM 12145 / JCM 21818 / LMG 10337 / NBRC 100064 / NCIMB 13643</strain>
    </source>
</reference>
<proteinExistence type="predicted"/>
<accession>F0S813</accession>
<dbReference type="eggNOG" id="COG4731">
    <property type="taxonomic scope" value="Bacteria"/>
</dbReference>
<dbReference type="PANTHER" id="PTHR36919:SF2">
    <property type="entry name" value="BLL6627 PROTEIN"/>
    <property type="match status" value="1"/>
</dbReference>
<dbReference type="KEGG" id="psn:Pedsa_0658"/>
<dbReference type="PANTHER" id="PTHR36919">
    <property type="entry name" value="BLR1215 PROTEIN"/>
    <property type="match status" value="1"/>
</dbReference>